<reference evidence="1" key="1">
    <citation type="submission" date="2019-08" db="EMBL/GenBank/DDBJ databases">
        <authorList>
            <person name="Kucharzyk K."/>
            <person name="Murdoch R.W."/>
            <person name="Higgins S."/>
            <person name="Loffler F."/>
        </authorList>
    </citation>
    <scope>NUCLEOTIDE SEQUENCE</scope>
</reference>
<protein>
    <submittedName>
        <fullName evidence="1">Uncharacterized protein</fullName>
    </submittedName>
</protein>
<sequence length="105" mass="11957">MLQCFFHLVRGGIPTIRRELGAGLNDFFQACGLQLWQRPPRLGFTREQPADEDAQRKDIGSIVGLRKPILLRWRKIRRAKIARVLAGGGVILPRNTKIDQPDLFP</sequence>
<dbReference type="EMBL" id="VSSQ01009675">
    <property type="protein sequence ID" value="MPM42289.1"/>
    <property type="molecule type" value="Genomic_DNA"/>
</dbReference>
<gene>
    <name evidence="1" type="ORF">SDC9_88954</name>
</gene>
<evidence type="ECO:0000313" key="1">
    <source>
        <dbReference type="EMBL" id="MPM42289.1"/>
    </source>
</evidence>
<organism evidence="1">
    <name type="scientific">bioreactor metagenome</name>
    <dbReference type="NCBI Taxonomy" id="1076179"/>
    <lineage>
        <taxon>unclassified sequences</taxon>
        <taxon>metagenomes</taxon>
        <taxon>ecological metagenomes</taxon>
    </lineage>
</organism>
<proteinExistence type="predicted"/>
<accession>A0A644ZMX0</accession>
<name>A0A644ZMX0_9ZZZZ</name>
<comment type="caution">
    <text evidence="1">The sequence shown here is derived from an EMBL/GenBank/DDBJ whole genome shotgun (WGS) entry which is preliminary data.</text>
</comment>
<dbReference type="AlphaFoldDB" id="A0A644ZMX0"/>